<evidence type="ECO:0000313" key="1">
    <source>
        <dbReference type="EMBL" id="PIS21095.1"/>
    </source>
</evidence>
<evidence type="ECO:0000313" key="2">
    <source>
        <dbReference type="Proteomes" id="UP000231414"/>
    </source>
</evidence>
<comment type="caution">
    <text evidence="1">The sequence shown here is derived from an EMBL/GenBank/DDBJ whole genome shotgun (WGS) entry which is preliminary data.</text>
</comment>
<accession>A0A2H0X8D4</accession>
<reference evidence="2" key="1">
    <citation type="submission" date="2017-09" db="EMBL/GenBank/DDBJ databases">
        <title>Depth-based differentiation of microbial function through sediment-hosted aquifers and enrichment of novel symbionts in the deep terrestrial subsurface.</title>
        <authorList>
            <person name="Probst A.J."/>
            <person name="Ladd B."/>
            <person name="Jarett J.K."/>
            <person name="Geller-Mcgrath D.E."/>
            <person name="Sieber C.M.K."/>
            <person name="Emerson J.B."/>
            <person name="Anantharaman K."/>
            <person name="Thomas B.C."/>
            <person name="Malmstrom R."/>
            <person name="Stieglmeier M."/>
            <person name="Klingl A."/>
            <person name="Woyke T."/>
            <person name="Ryan C.M."/>
            <person name="Banfield J.F."/>
        </authorList>
    </citation>
    <scope>NUCLEOTIDE SEQUENCE [LARGE SCALE GENOMIC DNA]</scope>
</reference>
<dbReference type="Proteomes" id="UP000231414">
    <property type="component" value="Unassembled WGS sequence"/>
</dbReference>
<sequence>MSRLSRGGLIKILPASSDIARQYRFLLFYNGFADEEVRVAELTKRYVLLTVEMLNRKGTNSVSSLEELIKWTNNPSLDEVEASLLPLCPALHLAVVVGLLVWDRSSETLVYYYNMARGTYSHMLRLLRQGEEIPNPISDPTRDSLIRAKRALRTLGDEYPSVFRTPVGRVARRPRPGSALIR</sequence>
<dbReference type="EMBL" id="PEYW01000006">
    <property type="protein sequence ID" value="PIS21095.1"/>
    <property type="molecule type" value="Genomic_DNA"/>
</dbReference>
<organism evidence="1 2">
    <name type="scientific">candidate division WWE3 bacterium CG08_land_8_20_14_0_20_43_13</name>
    <dbReference type="NCBI Taxonomy" id="1975087"/>
    <lineage>
        <taxon>Bacteria</taxon>
        <taxon>Katanobacteria</taxon>
    </lineage>
</organism>
<dbReference type="AlphaFoldDB" id="A0A2H0X8D4"/>
<gene>
    <name evidence="1" type="ORF">COT52_00505</name>
</gene>
<name>A0A2H0X8D4_UNCKA</name>
<protein>
    <submittedName>
        <fullName evidence="1">Uncharacterized protein</fullName>
    </submittedName>
</protein>
<proteinExistence type="predicted"/>